<evidence type="ECO:0000313" key="2">
    <source>
        <dbReference type="Proteomes" id="UP000824001"/>
    </source>
</evidence>
<comment type="caution">
    <text evidence="1">The sequence shown here is derived from an EMBL/GenBank/DDBJ whole genome shotgun (WGS) entry which is preliminary data.</text>
</comment>
<dbReference type="EMBL" id="DVJK01000119">
    <property type="protein sequence ID" value="HIS66771.1"/>
    <property type="molecule type" value="Genomic_DNA"/>
</dbReference>
<dbReference type="Proteomes" id="UP000824001">
    <property type="component" value="Unassembled WGS sequence"/>
</dbReference>
<gene>
    <name evidence="1" type="ORF">IAC18_04320</name>
</gene>
<organism evidence="1 2">
    <name type="scientific">Candidatus Scatomorpha merdipullorum</name>
    <dbReference type="NCBI Taxonomy" id="2840927"/>
    <lineage>
        <taxon>Bacteria</taxon>
        <taxon>Bacillati</taxon>
        <taxon>Bacillota</taxon>
        <taxon>Clostridia</taxon>
        <taxon>Eubacteriales</taxon>
        <taxon>Candidatus Scatomorpha</taxon>
    </lineage>
</organism>
<reference evidence="1" key="2">
    <citation type="journal article" date="2021" name="PeerJ">
        <title>Extensive microbial diversity within the chicken gut microbiome revealed by metagenomics and culture.</title>
        <authorList>
            <person name="Gilroy R."/>
            <person name="Ravi A."/>
            <person name="Getino M."/>
            <person name="Pursley I."/>
            <person name="Horton D.L."/>
            <person name="Alikhan N.F."/>
            <person name="Baker D."/>
            <person name="Gharbi K."/>
            <person name="Hall N."/>
            <person name="Watson M."/>
            <person name="Adriaenssens E.M."/>
            <person name="Foster-Nyarko E."/>
            <person name="Jarju S."/>
            <person name="Secka A."/>
            <person name="Antonio M."/>
            <person name="Oren A."/>
            <person name="Chaudhuri R.R."/>
            <person name="La Ragione R."/>
            <person name="Hildebrand F."/>
            <person name="Pallen M.J."/>
        </authorList>
    </citation>
    <scope>NUCLEOTIDE SEQUENCE</scope>
    <source>
        <strain evidence="1">ChiHjej10B9-9673</strain>
    </source>
</reference>
<name>A0A9D1JUZ5_9FIRM</name>
<accession>A0A9D1JUZ5</accession>
<dbReference type="AlphaFoldDB" id="A0A9D1JUZ5"/>
<reference evidence="1" key="1">
    <citation type="submission" date="2020-10" db="EMBL/GenBank/DDBJ databases">
        <authorList>
            <person name="Gilroy R."/>
        </authorList>
    </citation>
    <scope>NUCLEOTIDE SEQUENCE</scope>
    <source>
        <strain evidence="1">ChiHjej10B9-9673</strain>
    </source>
</reference>
<proteinExistence type="predicted"/>
<sequence length="130" mass="14134">MKKLEEAGLTGGRYGVPIARFGTTGELSPGGPDFILPELANNRIERFYVVGSGKIDLRKSFDGALICGAFQSLAAKTSPEKPLYFVFYDHNAYAVIGDTAYCVAEECNAAAEYLPEMRIPRDAVVACIEF</sequence>
<evidence type="ECO:0000313" key="1">
    <source>
        <dbReference type="EMBL" id="HIS66771.1"/>
    </source>
</evidence>
<protein>
    <submittedName>
        <fullName evidence="1">Uncharacterized protein</fullName>
    </submittedName>
</protein>